<keyword evidence="2" id="KW-1185">Reference proteome</keyword>
<proteinExistence type="predicted"/>
<sequence>SIRGLSETTGRNEKGVARARHMDHLNENTLLDHTQKPNSLVTWVNTIGPDFSAQVIFNKVKEYGDQSFHSGGFQAAEEANLHAEENTYEATLLIHIEGLEMETSIIVNDIEDQGK</sequence>
<dbReference type="Proteomes" id="UP000823775">
    <property type="component" value="Unassembled WGS sequence"/>
</dbReference>
<evidence type="ECO:0000313" key="1">
    <source>
        <dbReference type="EMBL" id="MCD7456337.1"/>
    </source>
</evidence>
<feature type="non-terminal residue" evidence="1">
    <location>
        <position position="1"/>
    </location>
</feature>
<protein>
    <submittedName>
        <fullName evidence="1">Uncharacterized protein</fullName>
    </submittedName>
</protein>
<gene>
    <name evidence="1" type="ORF">HAX54_031334</name>
</gene>
<accession>A0ABS8SBV7</accession>
<organism evidence="1 2">
    <name type="scientific">Datura stramonium</name>
    <name type="common">Jimsonweed</name>
    <name type="synonym">Common thornapple</name>
    <dbReference type="NCBI Taxonomy" id="4076"/>
    <lineage>
        <taxon>Eukaryota</taxon>
        <taxon>Viridiplantae</taxon>
        <taxon>Streptophyta</taxon>
        <taxon>Embryophyta</taxon>
        <taxon>Tracheophyta</taxon>
        <taxon>Spermatophyta</taxon>
        <taxon>Magnoliopsida</taxon>
        <taxon>eudicotyledons</taxon>
        <taxon>Gunneridae</taxon>
        <taxon>Pentapetalae</taxon>
        <taxon>asterids</taxon>
        <taxon>lamiids</taxon>
        <taxon>Solanales</taxon>
        <taxon>Solanaceae</taxon>
        <taxon>Solanoideae</taxon>
        <taxon>Datureae</taxon>
        <taxon>Datura</taxon>
    </lineage>
</organism>
<evidence type="ECO:0000313" key="2">
    <source>
        <dbReference type="Proteomes" id="UP000823775"/>
    </source>
</evidence>
<name>A0ABS8SBV7_DATST</name>
<comment type="caution">
    <text evidence="1">The sequence shown here is derived from an EMBL/GenBank/DDBJ whole genome shotgun (WGS) entry which is preliminary data.</text>
</comment>
<reference evidence="1 2" key="1">
    <citation type="journal article" date="2021" name="BMC Genomics">
        <title>Datura genome reveals duplications of psychoactive alkaloid biosynthetic genes and high mutation rate following tissue culture.</title>
        <authorList>
            <person name="Rajewski A."/>
            <person name="Carter-House D."/>
            <person name="Stajich J."/>
            <person name="Litt A."/>
        </authorList>
    </citation>
    <scope>NUCLEOTIDE SEQUENCE [LARGE SCALE GENOMIC DNA]</scope>
    <source>
        <strain evidence="1">AR-01</strain>
    </source>
</reference>
<dbReference type="EMBL" id="JACEIK010000397">
    <property type="protein sequence ID" value="MCD7456337.1"/>
    <property type="molecule type" value="Genomic_DNA"/>
</dbReference>